<evidence type="ECO:0000256" key="1">
    <source>
        <dbReference type="SAM" id="Phobius"/>
    </source>
</evidence>
<keyword evidence="1" id="KW-1133">Transmembrane helix</keyword>
<protein>
    <submittedName>
        <fullName evidence="2">Uncharacterized protein</fullName>
    </submittedName>
</protein>
<keyword evidence="1" id="KW-0472">Membrane</keyword>
<comment type="caution">
    <text evidence="2">The sequence shown here is derived from an EMBL/GenBank/DDBJ whole genome shotgun (WGS) entry which is preliminary data.</text>
</comment>
<reference evidence="2" key="2">
    <citation type="submission" date="2022-01" db="EMBL/GenBank/DDBJ databases">
        <authorList>
            <person name="Yamashiro T."/>
            <person name="Shiraishi A."/>
            <person name="Satake H."/>
            <person name="Nakayama K."/>
        </authorList>
    </citation>
    <scope>NUCLEOTIDE SEQUENCE</scope>
</reference>
<keyword evidence="1" id="KW-0812">Transmembrane</keyword>
<reference evidence="2" key="1">
    <citation type="journal article" date="2022" name="Int. J. Mol. Sci.">
        <title>Draft Genome of Tanacetum Coccineum: Genomic Comparison of Closely Related Tanacetum-Family Plants.</title>
        <authorList>
            <person name="Yamashiro T."/>
            <person name="Shiraishi A."/>
            <person name="Nakayama K."/>
            <person name="Satake H."/>
        </authorList>
    </citation>
    <scope>NUCLEOTIDE SEQUENCE</scope>
</reference>
<proteinExistence type="predicted"/>
<feature type="transmembrane region" description="Helical" evidence="1">
    <location>
        <begin position="101"/>
        <end position="122"/>
    </location>
</feature>
<sequence length="284" mass="30525">MLTKTSLLTPCCDCSERLTARDTTFGTNGELDGFIASGLEFRVLNGYDQNHLIRTGLTRVPWFCPYQGQICFAGAGSIHIGGRISYKQAFQMSLFEIKISYLVPLIAVVFVVVVGCYLASVLQEEDHQYVIVILGLIVPLVIVAVGVEVSFRKLGYNVIASLAVSLIGLGGLELSESVHDPHEGICNSDKLSSILRIMPKSVIFHLYSSISWPDTSSGLSSGVSDAGFPSEKVVASGVYAIVSGVRVTQFRGNGLLRCRRVKSLLGMRGSRGGLPALGSCQARC</sequence>
<name>A0ABQ4WD17_9ASTR</name>
<dbReference type="Proteomes" id="UP001151760">
    <property type="component" value="Unassembled WGS sequence"/>
</dbReference>
<evidence type="ECO:0000313" key="2">
    <source>
        <dbReference type="EMBL" id="GJS50714.1"/>
    </source>
</evidence>
<gene>
    <name evidence="2" type="ORF">Tco_0624076</name>
</gene>
<dbReference type="EMBL" id="BQNB010008535">
    <property type="protein sequence ID" value="GJS50714.1"/>
    <property type="molecule type" value="Genomic_DNA"/>
</dbReference>
<keyword evidence="3" id="KW-1185">Reference proteome</keyword>
<organism evidence="2 3">
    <name type="scientific">Tanacetum coccineum</name>
    <dbReference type="NCBI Taxonomy" id="301880"/>
    <lineage>
        <taxon>Eukaryota</taxon>
        <taxon>Viridiplantae</taxon>
        <taxon>Streptophyta</taxon>
        <taxon>Embryophyta</taxon>
        <taxon>Tracheophyta</taxon>
        <taxon>Spermatophyta</taxon>
        <taxon>Magnoliopsida</taxon>
        <taxon>eudicotyledons</taxon>
        <taxon>Gunneridae</taxon>
        <taxon>Pentapetalae</taxon>
        <taxon>asterids</taxon>
        <taxon>campanulids</taxon>
        <taxon>Asterales</taxon>
        <taxon>Asteraceae</taxon>
        <taxon>Asteroideae</taxon>
        <taxon>Anthemideae</taxon>
        <taxon>Anthemidinae</taxon>
        <taxon>Tanacetum</taxon>
    </lineage>
</organism>
<feature type="transmembrane region" description="Helical" evidence="1">
    <location>
        <begin position="128"/>
        <end position="147"/>
    </location>
</feature>
<evidence type="ECO:0000313" key="3">
    <source>
        <dbReference type="Proteomes" id="UP001151760"/>
    </source>
</evidence>
<accession>A0ABQ4WD17</accession>